<protein>
    <recommendedName>
        <fullName evidence="1">2EXR domain-containing protein</fullName>
    </recommendedName>
</protein>
<dbReference type="PANTHER" id="PTHR42085">
    <property type="entry name" value="F-BOX DOMAIN-CONTAINING PROTEIN"/>
    <property type="match status" value="1"/>
</dbReference>
<organism evidence="2 3">
    <name type="scientific">Cercospora zeae-maydis SCOH1-5</name>
    <dbReference type="NCBI Taxonomy" id="717836"/>
    <lineage>
        <taxon>Eukaryota</taxon>
        <taxon>Fungi</taxon>
        <taxon>Dikarya</taxon>
        <taxon>Ascomycota</taxon>
        <taxon>Pezizomycotina</taxon>
        <taxon>Dothideomycetes</taxon>
        <taxon>Dothideomycetidae</taxon>
        <taxon>Mycosphaerellales</taxon>
        <taxon>Mycosphaerellaceae</taxon>
        <taxon>Cercospora</taxon>
    </lineage>
</organism>
<gene>
    <name evidence="2" type="ORF">CERZMDRAFT_88323</name>
</gene>
<proteinExistence type="predicted"/>
<dbReference type="Proteomes" id="UP000799539">
    <property type="component" value="Unassembled WGS sequence"/>
</dbReference>
<name>A0A6A6F1Q9_9PEZI</name>
<dbReference type="PANTHER" id="PTHR42085:SF2">
    <property type="entry name" value="F-BOX DOMAIN-CONTAINING PROTEIN"/>
    <property type="match status" value="1"/>
</dbReference>
<reference evidence="2" key="1">
    <citation type="journal article" date="2020" name="Stud. Mycol.">
        <title>101 Dothideomycetes genomes: a test case for predicting lifestyles and emergence of pathogens.</title>
        <authorList>
            <person name="Haridas S."/>
            <person name="Albert R."/>
            <person name="Binder M."/>
            <person name="Bloem J."/>
            <person name="Labutti K."/>
            <person name="Salamov A."/>
            <person name="Andreopoulos B."/>
            <person name="Baker S."/>
            <person name="Barry K."/>
            <person name="Bills G."/>
            <person name="Bluhm B."/>
            <person name="Cannon C."/>
            <person name="Castanera R."/>
            <person name="Culley D."/>
            <person name="Daum C."/>
            <person name="Ezra D."/>
            <person name="Gonzalez J."/>
            <person name="Henrissat B."/>
            <person name="Kuo A."/>
            <person name="Liang C."/>
            <person name="Lipzen A."/>
            <person name="Lutzoni F."/>
            <person name="Magnuson J."/>
            <person name="Mondo S."/>
            <person name="Nolan M."/>
            <person name="Ohm R."/>
            <person name="Pangilinan J."/>
            <person name="Park H.-J."/>
            <person name="Ramirez L."/>
            <person name="Alfaro M."/>
            <person name="Sun H."/>
            <person name="Tritt A."/>
            <person name="Yoshinaga Y."/>
            <person name="Zwiers L.-H."/>
            <person name="Turgeon B."/>
            <person name="Goodwin S."/>
            <person name="Spatafora J."/>
            <person name="Crous P."/>
            <person name="Grigoriev I."/>
        </authorList>
    </citation>
    <scope>NUCLEOTIDE SEQUENCE</scope>
    <source>
        <strain evidence="2">SCOH1-5</strain>
    </source>
</reference>
<evidence type="ECO:0000313" key="2">
    <source>
        <dbReference type="EMBL" id="KAF2207656.1"/>
    </source>
</evidence>
<dbReference type="Pfam" id="PF20150">
    <property type="entry name" value="2EXR"/>
    <property type="match status" value="1"/>
</dbReference>
<evidence type="ECO:0000313" key="3">
    <source>
        <dbReference type="Proteomes" id="UP000799539"/>
    </source>
</evidence>
<accession>A0A6A6F1Q9</accession>
<feature type="domain" description="2EXR" evidence="1">
    <location>
        <begin position="104"/>
        <end position="172"/>
    </location>
</feature>
<dbReference type="OrthoDB" id="62952at2759"/>
<sequence>MAQWFPNLPPSGSVKGLSNPFLSQFGDVGFGVCGGGGSLMAKGNFGAALDSDDVFTDTKKAVVPAPVSEFTQKLLAGKQAFDRVNDNHESEKFAMPISDMGLLNRLPGEIRNKIYRFVVVEPKKEIRVTAPHSDCIYRRCRHTKASYNLPALLNTCRQIRVECAHVYFSQNDTILFDQDVVHFRCVGNYIRSIGHYISMVKQIKFMLYRPVYENDDFECWAPYTFTLVTPMFAGTDWFELYQKANSGYRGERFLRLLCDCVLKDMVQEMSQNLYRSFKYDPFIENGPLVPHWVDLSEHLIDFFDSDKFDEYVFQVRKTEADGTNFEKCVYCERICFREDALMSSWY</sequence>
<evidence type="ECO:0000259" key="1">
    <source>
        <dbReference type="Pfam" id="PF20150"/>
    </source>
</evidence>
<dbReference type="AlphaFoldDB" id="A0A6A6F1Q9"/>
<keyword evidence="3" id="KW-1185">Reference proteome</keyword>
<dbReference type="EMBL" id="ML992701">
    <property type="protein sequence ID" value="KAF2207656.1"/>
    <property type="molecule type" value="Genomic_DNA"/>
</dbReference>
<dbReference type="InterPro" id="IPR038883">
    <property type="entry name" value="AN11006-like"/>
</dbReference>
<dbReference type="InterPro" id="IPR045518">
    <property type="entry name" value="2EXR"/>
</dbReference>